<keyword evidence="2" id="KW-1185">Reference proteome</keyword>
<comment type="caution">
    <text evidence="1">The sequence shown here is derived from an EMBL/GenBank/DDBJ whole genome shotgun (WGS) entry which is preliminary data.</text>
</comment>
<gene>
    <name evidence="1" type="ORF">MJO28_005744</name>
</gene>
<dbReference type="EMBL" id="CM045869">
    <property type="protein sequence ID" value="KAI7955344.1"/>
    <property type="molecule type" value="Genomic_DNA"/>
</dbReference>
<dbReference type="Proteomes" id="UP001060170">
    <property type="component" value="Chromosome 5"/>
</dbReference>
<accession>A0ACC0EMK6</accession>
<reference evidence="1 2" key="3">
    <citation type="journal article" date="2022" name="Microbiol. Spectr.">
        <title>Folding features and dynamics of 3D genome architecture in plant fungal pathogens.</title>
        <authorList>
            <person name="Xia C."/>
        </authorList>
    </citation>
    <scope>NUCLEOTIDE SEQUENCE [LARGE SCALE GENOMIC DNA]</scope>
    <source>
        <strain evidence="1 2">93-210</strain>
    </source>
</reference>
<evidence type="ECO:0000313" key="1">
    <source>
        <dbReference type="EMBL" id="KAI7955344.1"/>
    </source>
</evidence>
<reference evidence="2" key="2">
    <citation type="journal article" date="2018" name="Mol. Plant Microbe Interact.">
        <title>Genome sequence resources for the wheat stripe rust pathogen (Puccinia striiformis f. sp. tritici) and the barley stripe rust pathogen (Puccinia striiformis f. sp. hordei).</title>
        <authorList>
            <person name="Xia C."/>
            <person name="Wang M."/>
            <person name="Yin C."/>
            <person name="Cornejo O.E."/>
            <person name="Hulbert S.H."/>
            <person name="Chen X."/>
        </authorList>
    </citation>
    <scope>NUCLEOTIDE SEQUENCE [LARGE SCALE GENOMIC DNA]</scope>
    <source>
        <strain evidence="2">93-210</strain>
    </source>
</reference>
<proteinExistence type="predicted"/>
<sequence>MENFDCDTAGDGGEGRTCMPSFTDILSRVPAVREDDLIVITSNKSATLPTAKSDKERLEDKIMEASAAGDKSSATLFFRLYEQLCSGTMLLKPPMNLADQRSVSSDASLLGQTTKASNSNPVFVSGALPGHMEIGFTPYFDKSLRFLKGIIPLTIFDKEWQEDCMNNHMLSNKKKVEEKNGEYVGYAYPNEWTQSFAKWTSNHRSFLITVRDVYKHKGFVPWLIAHKGNVDQIIADCGFLTGVRYNMIVRQNTFAFPVPQPDGSRLVPDISILRNDIKDKVYQLTGGLDELDYSNNPYTYNWDLKTSKPKAMKHKKFENANNGDNSDSGGGRGRGGYGGRGGWHGRNDDQGNDFGGRSGGWNGNDNGWGQKRKAGNFNWTEESGNYNQNQRYKNNYNDLYGLMLSGQGPSETNSKKDGGGKSNVNTKGPNMQVKFPGYFSLI</sequence>
<protein>
    <submittedName>
        <fullName evidence="1">Uncharacterized protein</fullName>
    </submittedName>
</protein>
<evidence type="ECO:0000313" key="2">
    <source>
        <dbReference type="Proteomes" id="UP001060170"/>
    </source>
</evidence>
<organism evidence="1 2">
    <name type="scientific">Puccinia striiformis f. sp. tritici</name>
    <dbReference type="NCBI Taxonomy" id="168172"/>
    <lineage>
        <taxon>Eukaryota</taxon>
        <taxon>Fungi</taxon>
        <taxon>Dikarya</taxon>
        <taxon>Basidiomycota</taxon>
        <taxon>Pucciniomycotina</taxon>
        <taxon>Pucciniomycetes</taxon>
        <taxon>Pucciniales</taxon>
        <taxon>Pucciniaceae</taxon>
        <taxon>Puccinia</taxon>
    </lineage>
</organism>
<reference evidence="2" key="1">
    <citation type="journal article" date="2018" name="BMC Genomics">
        <title>Genomic insights into host adaptation between the wheat stripe rust pathogen (Puccinia striiformis f. sp. tritici) and the barley stripe rust pathogen (Puccinia striiformis f. sp. hordei).</title>
        <authorList>
            <person name="Xia C."/>
            <person name="Wang M."/>
            <person name="Yin C."/>
            <person name="Cornejo O.E."/>
            <person name="Hulbert S.H."/>
            <person name="Chen X."/>
        </authorList>
    </citation>
    <scope>NUCLEOTIDE SEQUENCE [LARGE SCALE GENOMIC DNA]</scope>
    <source>
        <strain evidence="2">93-210</strain>
    </source>
</reference>
<name>A0ACC0EMK6_9BASI</name>